<dbReference type="Proteomes" id="UP001234989">
    <property type="component" value="Chromosome 8"/>
</dbReference>
<reference evidence="2" key="1">
    <citation type="submission" date="2023-08" db="EMBL/GenBank/DDBJ databases">
        <title>A de novo genome assembly of Solanum verrucosum Schlechtendal, a Mexican diploid species geographically isolated from the other diploid A-genome species in potato relatives.</title>
        <authorList>
            <person name="Hosaka K."/>
        </authorList>
    </citation>
    <scope>NUCLEOTIDE SEQUENCE</scope>
    <source>
        <tissue evidence="2">Young leaves</tissue>
    </source>
</reference>
<sequence length="169" mass="19613">MPTKKKLQKAFEDNMSILPYDILFSIFIRLPVKCLLRFQSVSVSWKATISDKGFKRVHRDQSRASGREKLLIRQSMSHGFVLRDPESPRLIRIDEEPFVPRKKLQNFSVVGSCDGLVLLKKTMGYKTCALLNPSTREYRILKCPYVNHSYKYKPPIACGCTMMMTTRLY</sequence>
<dbReference type="InterPro" id="IPR036047">
    <property type="entry name" value="F-box-like_dom_sf"/>
</dbReference>
<evidence type="ECO:0000313" key="2">
    <source>
        <dbReference type="EMBL" id="WMV43374.1"/>
    </source>
</evidence>
<dbReference type="Gene3D" id="1.20.1280.50">
    <property type="match status" value="1"/>
</dbReference>
<dbReference type="Pfam" id="PF00646">
    <property type="entry name" value="F-box"/>
    <property type="match status" value="1"/>
</dbReference>
<dbReference type="InterPro" id="IPR050796">
    <property type="entry name" value="SCF_F-box_component"/>
</dbReference>
<dbReference type="SMART" id="SM00256">
    <property type="entry name" value="FBOX"/>
    <property type="match status" value="1"/>
</dbReference>
<dbReference type="PANTHER" id="PTHR31672">
    <property type="entry name" value="BNACNNG10540D PROTEIN"/>
    <property type="match status" value="1"/>
</dbReference>
<dbReference type="EMBL" id="CP133619">
    <property type="protein sequence ID" value="WMV43374.1"/>
    <property type="molecule type" value="Genomic_DNA"/>
</dbReference>
<dbReference type="PROSITE" id="PS50181">
    <property type="entry name" value="FBOX"/>
    <property type="match status" value="1"/>
</dbReference>
<dbReference type="InterPro" id="IPR001810">
    <property type="entry name" value="F-box_dom"/>
</dbReference>
<name>A0AAF0UCM0_SOLVR</name>
<gene>
    <name evidence="2" type="ORF">MTR67_036759</name>
</gene>
<evidence type="ECO:0000259" key="1">
    <source>
        <dbReference type="PROSITE" id="PS50181"/>
    </source>
</evidence>
<dbReference type="SUPFAM" id="SSF81383">
    <property type="entry name" value="F-box domain"/>
    <property type="match status" value="1"/>
</dbReference>
<proteinExistence type="predicted"/>
<organism evidence="2 3">
    <name type="scientific">Solanum verrucosum</name>
    <dbReference type="NCBI Taxonomy" id="315347"/>
    <lineage>
        <taxon>Eukaryota</taxon>
        <taxon>Viridiplantae</taxon>
        <taxon>Streptophyta</taxon>
        <taxon>Embryophyta</taxon>
        <taxon>Tracheophyta</taxon>
        <taxon>Spermatophyta</taxon>
        <taxon>Magnoliopsida</taxon>
        <taxon>eudicotyledons</taxon>
        <taxon>Gunneridae</taxon>
        <taxon>Pentapetalae</taxon>
        <taxon>asterids</taxon>
        <taxon>lamiids</taxon>
        <taxon>Solanales</taxon>
        <taxon>Solanaceae</taxon>
        <taxon>Solanoideae</taxon>
        <taxon>Solaneae</taxon>
        <taxon>Solanum</taxon>
    </lineage>
</organism>
<dbReference type="PANTHER" id="PTHR31672:SF13">
    <property type="entry name" value="F-BOX PROTEIN CPR30-LIKE"/>
    <property type="match status" value="1"/>
</dbReference>
<evidence type="ECO:0000313" key="3">
    <source>
        <dbReference type="Proteomes" id="UP001234989"/>
    </source>
</evidence>
<accession>A0AAF0UCM0</accession>
<dbReference type="AlphaFoldDB" id="A0AAF0UCM0"/>
<feature type="domain" description="F-box" evidence="1">
    <location>
        <begin position="12"/>
        <end position="57"/>
    </location>
</feature>
<protein>
    <recommendedName>
        <fullName evidence="1">F-box domain-containing protein</fullName>
    </recommendedName>
</protein>
<keyword evidence="3" id="KW-1185">Reference proteome</keyword>